<sequence length="144" mass="17017">MAALQRKGYEAIWFDKRKDPKCLNLDNIFGFIMNVPSDYKLGFVLLPLRRRHWVAIRQIHGTYYNLDSKFESPQVIGRGLEVTTYLYEQLECKEKELFVVVRNEVDQNQSWQHDEPTRNHVHLEAATFSIWYSSCCSCLGRKTQ</sequence>
<evidence type="ECO:0000256" key="3">
    <source>
        <dbReference type="ARBA" id="ARBA00022670"/>
    </source>
</evidence>
<evidence type="ECO:0000256" key="1">
    <source>
        <dbReference type="ARBA" id="ARBA00000707"/>
    </source>
</evidence>
<dbReference type="GO" id="GO:0006508">
    <property type="term" value="P:proteolysis"/>
    <property type="evidence" value="ECO:0007669"/>
    <property type="project" value="UniProtKB-KW"/>
</dbReference>
<accession>A0AAD7ZA21</accession>
<keyword evidence="5" id="KW-0378">Hydrolase</keyword>
<comment type="catalytic activity">
    <reaction evidence="1">
        <text>Thiol-dependent hydrolysis of ester, thioester, amide, peptide and isopeptide bonds formed by the C-terminal Gly of ubiquitin (a 76-residue protein attached to proteins as an intracellular targeting signal).</text>
        <dbReference type="EC" id="3.4.19.12"/>
    </reaction>
</comment>
<reference evidence="8" key="2">
    <citation type="submission" date="2023-05" db="EMBL/GenBank/DDBJ databases">
        <authorList>
            <person name="Fouks B."/>
        </authorList>
    </citation>
    <scope>NUCLEOTIDE SEQUENCE</scope>
    <source>
        <strain evidence="8">Stay&amp;Tobe</strain>
        <tissue evidence="8">Testes</tissue>
    </source>
</reference>
<keyword evidence="3" id="KW-0645">Protease</keyword>
<keyword evidence="9" id="KW-1185">Reference proteome</keyword>
<keyword evidence="4" id="KW-0833">Ubl conjugation pathway</keyword>
<gene>
    <name evidence="8" type="ORF">L9F63_025400</name>
</gene>
<evidence type="ECO:0000256" key="6">
    <source>
        <dbReference type="PROSITE-ProRule" id="PRU00331"/>
    </source>
</evidence>
<evidence type="ECO:0000256" key="5">
    <source>
        <dbReference type="ARBA" id="ARBA00022801"/>
    </source>
</evidence>
<dbReference type="GO" id="GO:0004843">
    <property type="term" value="F:cysteine-type deubiquitinase activity"/>
    <property type="evidence" value="ECO:0007669"/>
    <property type="project" value="UniProtKB-EC"/>
</dbReference>
<comment type="caution">
    <text evidence="8">The sequence shown here is derived from an EMBL/GenBank/DDBJ whole genome shotgun (WGS) entry which is preliminary data.</text>
</comment>
<dbReference type="AlphaFoldDB" id="A0AAD7ZA21"/>
<dbReference type="PROSITE" id="PS50957">
    <property type="entry name" value="JOSEPHIN"/>
    <property type="match status" value="1"/>
</dbReference>
<evidence type="ECO:0000313" key="9">
    <source>
        <dbReference type="Proteomes" id="UP001233999"/>
    </source>
</evidence>
<feature type="domain" description="Josephin" evidence="7">
    <location>
        <begin position="1"/>
        <end position="115"/>
    </location>
</feature>
<dbReference type="FunFam" id="3.90.70.40:FF:000002">
    <property type="entry name" value="josephin-1 isoform X2"/>
    <property type="match status" value="1"/>
</dbReference>
<evidence type="ECO:0000313" key="8">
    <source>
        <dbReference type="EMBL" id="KAJ9576699.1"/>
    </source>
</evidence>
<dbReference type="EMBL" id="JASPKZ010009481">
    <property type="protein sequence ID" value="KAJ9576699.1"/>
    <property type="molecule type" value="Genomic_DNA"/>
</dbReference>
<dbReference type="Gene3D" id="3.90.70.40">
    <property type="match status" value="1"/>
</dbReference>
<dbReference type="PANTHER" id="PTHR13291">
    <property type="entry name" value="JOSEPHIN 1, 2"/>
    <property type="match status" value="1"/>
</dbReference>
<evidence type="ECO:0000256" key="2">
    <source>
        <dbReference type="ARBA" id="ARBA00012759"/>
    </source>
</evidence>
<dbReference type="Pfam" id="PF02099">
    <property type="entry name" value="Josephin"/>
    <property type="match status" value="1"/>
</dbReference>
<dbReference type="InterPro" id="IPR040053">
    <property type="entry name" value="JOSD1/2"/>
</dbReference>
<evidence type="ECO:0000256" key="4">
    <source>
        <dbReference type="ARBA" id="ARBA00022786"/>
    </source>
</evidence>
<evidence type="ECO:0000259" key="7">
    <source>
        <dbReference type="PROSITE" id="PS50957"/>
    </source>
</evidence>
<feature type="non-terminal residue" evidence="8">
    <location>
        <position position="1"/>
    </location>
</feature>
<name>A0AAD7ZA21_DIPPU</name>
<dbReference type="SMART" id="SM01246">
    <property type="entry name" value="Josephin"/>
    <property type="match status" value="1"/>
</dbReference>
<dbReference type="InterPro" id="IPR006155">
    <property type="entry name" value="Josephin"/>
</dbReference>
<comment type="caution">
    <text evidence="6">Lacks conserved residue(s) required for the propagation of feature annotation.</text>
</comment>
<proteinExistence type="predicted"/>
<dbReference type="EC" id="3.4.19.12" evidence="2"/>
<reference evidence="8" key="1">
    <citation type="journal article" date="2023" name="IScience">
        <title>Live-bearing cockroach genome reveals convergent evolutionary mechanisms linked to viviparity in insects and beyond.</title>
        <authorList>
            <person name="Fouks B."/>
            <person name="Harrison M.C."/>
            <person name="Mikhailova A.A."/>
            <person name="Marchal E."/>
            <person name="English S."/>
            <person name="Carruthers M."/>
            <person name="Jennings E.C."/>
            <person name="Chiamaka E.L."/>
            <person name="Frigard R.A."/>
            <person name="Pippel M."/>
            <person name="Attardo G.M."/>
            <person name="Benoit J.B."/>
            <person name="Bornberg-Bauer E."/>
            <person name="Tobe S.S."/>
        </authorList>
    </citation>
    <scope>NUCLEOTIDE SEQUENCE</scope>
    <source>
        <strain evidence="8">Stay&amp;Tobe</strain>
    </source>
</reference>
<dbReference type="GO" id="GO:0016579">
    <property type="term" value="P:protein deubiquitination"/>
    <property type="evidence" value="ECO:0007669"/>
    <property type="project" value="InterPro"/>
</dbReference>
<protein>
    <recommendedName>
        <fullName evidence="2">ubiquitinyl hydrolase 1</fullName>
        <ecNumber evidence="2">3.4.19.12</ecNumber>
    </recommendedName>
</protein>
<dbReference type="PANTHER" id="PTHR13291:SF0">
    <property type="entry name" value="JOSEPHIN-LIKE PROTEIN"/>
    <property type="match status" value="1"/>
</dbReference>
<dbReference type="Proteomes" id="UP001233999">
    <property type="component" value="Unassembled WGS sequence"/>
</dbReference>
<organism evidence="8 9">
    <name type="scientific">Diploptera punctata</name>
    <name type="common">Pacific beetle cockroach</name>
    <dbReference type="NCBI Taxonomy" id="6984"/>
    <lineage>
        <taxon>Eukaryota</taxon>
        <taxon>Metazoa</taxon>
        <taxon>Ecdysozoa</taxon>
        <taxon>Arthropoda</taxon>
        <taxon>Hexapoda</taxon>
        <taxon>Insecta</taxon>
        <taxon>Pterygota</taxon>
        <taxon>Neoptera</taxon>
        <taxon>Polyneoptera</taxon>
        <taxon>Dictyoptera</taxon>
        <taxon>Blattodea</taxon>
        <taxon>Blaberoidea</taxon>
        <taxon>Blaberidae</taxon>
        <taxon>Diplopterinae</taxon>
        <taxon>Diploptera</taxon>
    </lineage>
</organism>